<dbReference type="Gene3D" id="1.10.3720.10">
    <property type="entry name" value="MetI-like"/>
    <property type="match status" value="1"/>
</dbReference>
<dbReference type="PANTHER" id="PTHR30614:SF20">
    <property type="entry name" value="GLUTAMINE TRANSPORT SYSTEM PERMEASE PROTEIN GLNP"/>
    <property type="match status" value="1"/>
</dbReference>
<keyword evidence="5 9" id="KW-0812">Transmembrane</keyword>
<feature type="transmembrane region" description="Helical" evidence="9">
    <location>
        <begin position="117"/>
        <end position="138"/>
    </location>
</feature>
<accession>A0A9J6P796</accession>
<dbReference type="NCBIfam" id="TIGR01726">
    <property type="entry name" value="HEQRo_perm_3TM"/>
    <property type="match status" value="1"/>
</dbReference>
<evidence type="ECO:0000259" key="10">
    <source>
        <dbReference type="PROSITE" id="PS50928"/>
    </source>
</evidence>
<evidence type="ECO:0000256" key="8">
    <source>
        <dbReference type="ARBA" id="ARBA00023136"/>
    </source>
</evidence>
<feature type="transmembrane region" description="Helical" evidence="9">
    <location>
        <begin position="7"/>
        <end position="26"/>
    </location>
</feature>
<feature type="transmembrane region" description="Helical" evidence="9">
    <location>
        <begin position="46"/>
        <end position="68"/>
    </location>
</feature>
<dbReference type="Pfam" id="PF00528">
    <property type="entry name" value="BPD_transp_1"/>
    <property type="match status" value="1"/>
</dbReference>
<comment type="subcellular location">
    <subcellularLocation>
        <location evidence="1 9">Cell membrane</location>
        <topology evidence="1 9">Multi-pass membrane protein</topology>
    </subcellularLocation>
</comment>
<evidence type="ECO:0000313" key="11">
    <source>
        <dbReference type="EMBL" id="MCM1992124.1"/>
    </source>
</evidence>
<protein>
    <submittedName>
        <fullName evidence="11">Amino acid ABC transporter permease</fullName>
    </submittedName>
</protein>
<evidence type="ECO:0000256" key="3">
    <source>
        <dbReference type="ARBA" id="ARBA00022448"/>
    </source>
</evidence>
<dbReference type="PANTHER" id="PTHR30614">
    <property type="entry name" value="MEMBRANE COMPONENT OF AMINO ACID ABC TRANSPORTER"/>
    <property type="match status" value="1"/>
</dbReference>
<reference evidence="11" key="2">
    <citation type="submission" date="2021-04" db="EMBL/GenBank/DDBJ databases">
        <authorList>
            <person name="Dong X."/>
        </authorList>
    </citation>
    <scope>NUCLEOTIDE SEQUENCE</scope>
    <source>
        <strain evidence="11">ZWT</strain>
    </source>
</reference>
<evidence type="ECO:0000256" key="6">
    <source>
        <dbReference type="ARBA" id="ARBA00022970"/>
    </source>
</evidence>
<reference evidence="11" key="1">
    <citation type="journal article" date="2021" name="mSystems">
        <title>Bacteria and Archaea Synergistically Convert Glycine Betaine to Biogenic Methane in the Formosa Cold Seep of the South China Sea.</title>
        <authorList>
            <person name="Li L."/>
            <person name="Zhang W."/>
            <person name="Zhang S."/>
            <person name="Song L."/>
            <person name="Sun Q."/>
            <person name="Zhang H."/>
            <person name="Xiang H."/>
            <person name="Dong X."/>
        </authorList>
    </citation>
    <scope>NUCLEOTIDE SEQUENCE</scope>
    <source>
        <strain evidence="11">ZWT</strain>
    </source>
</reference>
<name>A0A9J6P796_9CLOT</name>
<dbReference type="PROSITE" id="PS50928">
    <property type="entry name" value="ABC_TM1"/>
    <property type="match status" value="1"/>
</dbReference>
<dbReference type="AlphaFoldDB" id="A0A9J6P796"/>
<comment type="similarity">
    <text evidence="2">Belongs to the binding-protein-dependent transport system permease family. HisMQ subfamily.</text>
</comment>
<dbReference type="GO" id="GO:0022857">
    <property type="term" value="F:transmembrane transporter activity"/>
    <property type="evidence" value="ECO:0007669"/>
    <property type="project" value="InterPro"/>
</dbReference>
<dbReference type="InterPro" id="IPR043429">
    <property type="entry name" value="ArtM/GltK/GlnP/TcyL/YhdX-like"/>
</dbReference>
<dbReference type="Proteomes" id="UP001056429">
    <property type="component" value="Unassembled WGS sequence"/>
</dbReference>
<sequence>MKKILHFLIAVGMYIALFRFVLYKAVGNDFEFDIYIDYSQLVLKGWISTILISISALLLSLVVGLVLYMMSNSKILFLRYMAEFHKTIIFGVPLLVIIIAAYYYIGDAFNIDNKFTVGVITLALYTGAYIADIYRGAIESVHVRQWQAAKMFGFNKYQTYRYIIFPQVIMSILPPLTGQLALLIKGSALLSYIAFDEFFNVITTTQASTFAYAEGYIILAVGYLIMTVPLLFVIRLLEKRFNYRGV</sequence>
<dbReference type="InterPro" id="IPR010065">
    <property type="entry name" value="AA_ABC_transptr_permease_3TM"/>
</dbReference>
<keyword evidence="3 9" id="KW-0813">Transport</keyword>
<evidence type="ECO:0000256" key="9">
    <source>
        <dbReference type="RuleBase" id="RU363032"/>
    </source>
</evidence>
<dbReference type="EMBL" id="JAGSOJ010000005">
    <property type="protein sequence ID" value="MCM1992124.1"/>
    <property type="molecule type" value="Genomic_DNA"/>
</dbReference>
<keyword evidence="4" id="KW-1003">Cell membrane</keyword>
<gene>
    <name evidence="11" type="ORF">KDK92_20580</name>
</gene>
<feature type="domain" description="ABC transmembrane type-1" evidence="10">
    <location>
        <begin position="46"/>
        <end position="237"/>
    </location>
</feature>
<dbReference type="CDD" id="cd06261">
    <property type="entry name" value="TM_PBP2"/>
    <property type="match status" value="1"/>
</dbReference>
<proteinExistence type="inferred from homology"/>
<dbReference type="RefSeq" id="WP_250861291.1">
    <property type="nucleotide sequence ID" value="NZ_JAGSOJ010000005.1"/>
</dbReference>
<dbReference type="InterPro" id="IPR035906">
    <property type="entry name" value="MetI-like_sf"/>
</dbReference>
<dbReference type="SUPFAM" id="SSF161098">
    <property type="entry name" value="MetI-like"/>
    <property type="match status" value="1"/>
</dbReference>
<evidence type="ECO:0000256" key="1">
    <source>
        <dbReference type="ARBA" id="ARBA00004651"/>
    </source>
</evidence>
<keyword evidence="12" id="KW-1185">Reference proteome</keyword>
<comment type="caution">
    <text evidence="11">The sequence shown here is derived from an EMBL/GenBank/DDBJ whole genome shotgun (WGS) entry which is preliminary data.</text>
</comment>
<feature type="transmembrane region" description="Helical" evidence="9">
    <location>
        <begin position="216"/>
        <end position="237"/>
    </location>
</feature>
<dbReference type="InterPro" id="IPR000515">
    <property type="entry name" value="MetI-like"/>
</dbReference>
<evidence type="ECO:0000256" key="5">
    <source>
        <dbReference type="ARBA" id="ARBA00022692"/>
    </source>
</evidence>
<dbReference type="GO" id="GO:0043190">
    <property type="term" value="C:ATP-binding cassette (ABC) transporter complex"/>
    <property type="evidence" value="ECO:0007669"/>
    <property type="project" value="InterPro"/>
</dbReference>
<feature type="transmembrane region" description="Helical" evidence="9">
    <location>
        <begin position="159"/>
        <end position="184"/>
    </location>
</feature>
<evidence type="ECO:0000256" key="2">
    <source>
        <dbReference type="ARBA" id="ARBA00010072"/>
    </source>
</evidence>
<evidence type="ECO:0000256" key="7">
    <source>
        <dbReference type="ARBA" id="ARBA00022989"/>
    </source>
</evidence>
<organism evidence="11 12">
    <name type="scientific">Oceanirhabdus seepicola</name>
    <dbReference type="NCBI Taxonomy" id="2828781"/>
    <lineage>
        <taxon>Bacteria</taxon>
        <taxon>Bacillati</taxon>
        <taxon>Bacillota</taxon>
        <taxon>Clostridia</taxon>
        <taxon>Eubacteriales</taxon>
        <taxon>Clostridiaceae</taxon>
        <taxon>Oceanirhabdus</taxon>
    </lineage>
</organism>
<evidence type="ECO:0000313" key="12">
    <source>
        <dbReference type="Proteomes" id="UP001056429"/>
    </source>
</evidence>
<keyword evidence="6" id="KW-0029">Amino-acid transport</keyword>
<evidence type="ECO:0000256" key="4">
    <source>
        <dbReference type="ARBA" id="ARBA00022475"/>
    </source>
</evidence>
<dbReference type="GO" id="GO:0006865">
    <property type="term" value="P:amino acid transport"/>
    <property type="evidence" value="ECO:0007669"/>
    <property type="project" value="UniProtKB-KW"/>
</dbReference>
<keyword evidence="8 9" id="KW-0472">Membrane</keyword>
<feature type="transmembrane region" description="Helical" evidence="9">
    <location>
        <begin position="88"/>
        <end position="105"/>
    </location>
</feature>
<keyword evidence="7 9" id="KW-1133">Transmembrane helix</keyword>